<sequence>MPGVCAGLRDDDGKNPEVLDYLKAENAYGKTILEGVSKLEKDILRDMDSRVPREESQQGPLSYGPNLKSSEQVVLDVNKLSKGFKYCDVGAVKRWSLVAGFTTSGPYAVPPRHQYTTPLHTHIHTHHIHTLLRDGFAHADGKHGRYVAFSVDTVGNEEYEIVVQEIGSGRRVAFAGAEELSSVVNFGGMPNCAASLEWSADSAAVFALLLGYSALLALTMPLEGPSAPAVAVQPPSRGVPKGVRLYGNDPWVVVAPESDACDILRADHLYGNGDGKETFAVLMDTDKYPDGHVCAVTAGDLKRRTVLVPGKSGCQVVDIAVCGECGSSLKGADAAGAGGAAANGAGHSDSGAAAKGDVKGGRYLVVHMLEDMRADVKVYDLSSVQQWVAVRESDRGRRQQERRRVQRAAAAAAAAVVEKDVDVSGDDEEDDDDYDDEAEEGKEEAPAGLLPLLWTFSPGEAISSLHIDHNCWPGTMPYVRVSYSNLTTPITTVDLDLAAHQHFVREVRTYDRVGLVYAPGDAWPPTTGRPLPCIVQAYGAYGRKLLPDFIPGDLAILDGGGAASPAAAAAAADGCGLCLMVIAHARGGGELGAHWHLQGKKHNKINTAEDIAAVVRMLVEGGYVRPDAVALWGRSAGGLAMGMTLERCPAGTFRTAVLDVPFLDVLGSMMDTSLPLTVKEQPEWGDPASSQEDYDYILSYSPYDMVESLASKTPAVIVTCSLNDPRVPYWGPAKFVARLRAAMAAEAAAAAGAGAAAAVGPVLLLTELDAGGHFAASGASGRLAERAMRVAFMLRELKKGMDATAVPLTPAGQVGR</sequence>
<comment type="similarity">
    <text evidence="1 3">Belongs to the peptidase S9A family.</text>
</comment>
<dbReference type="PANTHER" id="PTHR11757:SF19">
    <property type="entry name" value="PROLYL ENDOPEPTIDASE-LIKE"/>
    <property type="match status" value="1"/>
</dbReference>
<accession>D8U0K3</accession>
<dbReference type="Proteomes" id="UP000001058">
    <property type="component" value="Unassembled WGS sequence"/>
</dbReference>
<dbReference type="SUPFAM" id="SSF53474">
    <property type="entry name" value="alpha/beta-Hydrolases"/>
    <property type="match status" value="1"/>
</dbReference>
<dbReference type="KEGG" id="vcn:VOLCADRAFT_92828"/>
<dbReference type="AlphaFoldDB" id="D8U0K3"/>
<dbReference type="InterPro" id="IPR002470">
    <property type="entry name" value="Peptidase_S9A"/>
</dbReference>
<dbReference type="PANTHER" id="PTHR11757">
    <property type="entry name" value="PROTEASE FAMILY S9A OLIGOPEPTIDASE"/>
    <property type="match status" value="1"/>
</dbReference>
<dbReference type="GeneID" id="9628513"/>
<protein>
    <recommendedName>
        <fullName evidence="3">Prolyl endopeptidase</fullName>
        <ecNumber evidence="3">3.4.21.-</ecNumber>
    </recommendedName>
</protein>
<name>D8U0K3_VOLCA</name>
<gene>
    <name evidence="6" type="ORF">VOLCADRAFT_92828</name>
</gene>
<dbReference type="EC" id="3.4.21.-" evidence="3"/>
<dbReference type="GO" id="GO:0004252">
    <property type="term" value="F:serine-type endopeptidase activity"/>
    <property type="evidence" value="ECO:0007669"/>
    <property type="project" value="UniProtKB-UniRule"/>
</dbReference>
<feature type="region of interest" description="Disordered" evidence="4">
    <location>
        <begin position="416"/>
        <end position="443"/>
    </location>
</feature>
<dbReference type="PRINTS" id="PR00862">
    <property type="entry name" value="PROLIGOPTASE"/>
</dbReference>
<proteinExistence type="inferred from homology"/>
<keyword evidence="3" id="KW-0378">Hydrolase</keyword>
<feature type="domain" description="Peptidase S9 prolyl oligopeptidase catalytic" evidence="5">
    <location>
        <begin position="580"/>
        <end position="799"/>
    </location>
</feature>
<dbReference type="InterPro" id="IPR051543">
    <property type="entry name" value="Serine_Peptidase_S9A"/>
</dbReference>
<dbReference type="SUPFAM" id="SSF50993">
    <property type="entry name" value="Peptidase/esterase 'gauge' domain"/>
    <property type="match status" value="1"/>
</dbReference>
<dbReference type="Gene3D" id="3.40.50.1820">
    <property type="entry name" value="alpha/beta hydrolase"/>
    <property type="match status" value="2"/>
</dbReference>
<evidence type="ECO:0000256" key="3">
    <source>
        <dbReference type="RuleBase" id="RU368024"/>
    </source>
</evidence>
<dbReference type="GO" id="GO:0006508">
    <property type="term" value="P:proteolysis"/>
    <property type="evidence" value="ECO:0007669"/>
    <property type="project" value="UniProtKB-KW"/>
</dbReference>
<evidence type="ECO:0000256" key="4">
    <source>
        <dbReference type="SAM" id="MobiDB-lite"/>
    </source>
</evidence>
<reference evidence="6 7" key="1">
    <citation type="journal article" date="2010" name="Science">
        <title>Genomic analysis of organismal complexity in the multicellular green alga Volvox carteri.</title>
        <authorList>
            <person name="Prochnik S.E."/>
            <person name="Umen J."/>
            <person name="Nedelcu A.M."/>
            <person name="Hallmann A."/>
            <person name="Miller S.M."/>
            <person name="Nishii I."/>
            <person name="Ferris P."/>
            <person name="Kuo A."/>
            <person name="Mitros T."/>
            <person name="Fritz-Laylin L.K."/>
            <person name="Hellsten U."/>
            <person name="Chapman J."/>
            <person name="Simakov O."/>
            <person name="Rensing S.A."/>
            <person name="Terry A."/>
            <person name="Pangilinan J."/>
            <person name="Kapitonov V."/>
            <person name="Jurka J."/>
            <person name="Salamov A."/>
            <person name="Shapiro H."/>
            <person name="Schmutz J."/>
            <person name="Grimwood J."/>
            <person name="Lindquist E."/>
            <person name="Lucas S."/>
            <person name="Grigoriev I.V."/>
            <person name="Schmitt R."/>
            <person name="Kirk D."/>
            <person name="Rokhsar D.S."/>
        </authorList>
    </citation>
    <scope>NUCLEOTIDE SEQUENCE [LARGE SCALE GENOMIC DNA]</scope>
    <source>
        <strain evidence="7">f. Nagariensis / Eve</strain>
    </source>
</reference>
<feature type="compositionally biased region" description="Acidic residues" evidence="4">
    <location>
        <begin position="423"/>
        <end position="442"/>
    </location>
</feature>
<dbReference type="Gene3D" id="2.130.10.120">
    <property type="entry name" value="Prolyl oligopeptidase, N-terminal domain"/>
    <property type="match status" value="1"/>
</dbReference>
<dbReference type="InterPro" id="IPR001375">
    <property type="entry name" value="Peptidase_S9_cat"/>
</dbReference>
<comment type="function">
    <text evidence="2">Serine peptidase whose precise substrate specificity remains unclear. Does not cleave peptides after a arginine or lysine residue. Regulates trans-Golgi network morphology and sorting by regulating the membrane binding of the AP-1 complex. May play a role in the regulation of synaptic vesicle exocytosis.</text>
</comment>
<evidence type="ECO:0000256" key="2">
    <source>
        <dbReference type="ARBA" id="ARBA00045448"/>
    </source>
</evidence>
<evidence type="ECO:0000259" key="5">
    <source>
        <dbReference type="Pfam" id="PF00326"/>
    </source>
</evidence>
<keyword evidence="3" id="KW-0645">Protease</keyword>
<dbReference type="OrthoDB" id="534740at2759"/>
<dbReference type="Pfam" id="PF00326">
    <property type="entry name" value="Peptidase_S9"/>
    <property type="match status" value="1"/>
</dbReference>
<dbReference type="InParanoid" id="D8U0K3"/>
<evidence type="ECO:0000256" key="1">
    <source>
        <dbReference type="ARBA" id="ARBA00005228"/>
    </source>
</evidence>
<keyword evidence="7" id="KW-1185">Reference proteome</keyword>
<evidence type="ECO:0000313" key="7">
    <source>
        <dbReference type="Proteomes" id="UP000001058"/>
    </source>
</evidence>
<evidence type="ECO:0000313" key="6">
    <source>
        <dbReference type="EMBL" id="EFJ46651.1"/>
    </source>
</evidence>
<dbReference type="eggNOG" id="KOG2237">
    <property type="taxonomic scope" value="Eukaryota"/>
</dbReference>
<organism evidence="7">
    <name type="scientific">Volvox carteri f. nagariensis</name>
    <dbReference type="NCBI Taxonomy" id="3068"/>
    <lineage>
        <taxon>Eukaryota</taxon>
        <taxon>Viridiplantae</taxon>
        <taxon>Chlorophyta</taxon>
        <taxon>core chlorophytes</taxon>
        <taxon>Chlorophyceae</taxon>
        <taxon>CS clade</taxon>
        <taxon>Chlamydomonadales</taxon>
        <taxon>Volvocaceae</taxon>
        <taxon>Volvox</taxon>
    </lineage>
</organism>
<dbReference type="EMBL" id="GL378349">
    <property type="protein sequence ID" value="EFJ46651.1"/>
    <property type="molecule type" value="Genomic_DNA"/>
</dbReference>
<dbReference type="RefSeq" id="XP_002952180.1">
    <property type="nucleotide sequence ID" value="XM_002952134.1"/>
</dbReference>
<dbReference type="InterPro" id="IPR029058">
    <property type="entry name" value="AB_hydrolase_fold"/>
</dbReference>
<keyword evidence="3" id="KW-0720">Serine protease</keyword>